<feature type="domain" description="GFO/IDH/MocA-like oxidoreductase" evidence="3">
    <location>
        <begin position="177"/>
        <end position="258"/>
    </location>
</feature>
<evidence type="ECO:0000313" key="5">
    <source>
        <dbReference type="Proteomes" id="UP000294744"/>
    </source>
</evidence>
<dbReference type="Proteomes" id="UP000294744">
    <property type="component" value="Unassembled WGS sequence"/>
</dbReference>
<comment type="caution">
    <text evidence="4">The sequence shown here is derived from an EMBL/GenBank/DDBJ whole genome shotgun (WGS) entry which is preliminary data.</text>
</comment>
<dbReference type="SUPFAM" id="SSF55347">
    <property type="entry name" value="Glyceraldehyde-3-phosphate dehydrogenase-like, C-terminal domain"/>
    <property type="match status" value="1"/>
</dbReference>
<dbReference type="InterPro" id="IPR055170">
    <property type="entry name" value="GFO_IDH_MocA-like_dom"/>
</dbReference>
<protein>
    <submittedName>
        <fullName evidence="4">Gfo/Idh/MocA family oxidoreductase</fullName>
    </submittedName>
</protein>
<gene>
    <name evidence="4" type="ORF">E1161_13105</name>
</gene>
<dbReference type="Pfam" id="PF01408">
    <property type="entry name" value="GFO_IDH_MocA"/>
    <property type="match status" value="1"/>
</dbReference>
<sequence>MVRVTFRTIPGEGPLRLVVVGAGEMGRTWLRAIVESPLADVVGVVDVNEAAAHAAAPAGAISGTPLSEVARRCAPDAVLDVTAPAAHLTVTLEALELGLPVLGEKPLAATLPEAVKLVRAAEQAGELFMVSQNRRFHPGLWRLKREISALGRVGILTHEFFRAPHFGGFREVMDHPLVLDMAIHNFDAARFLLDADPVAVYCEEYNPPWSWYAGNAATTAVFEMTGGIRFVYTGSWCSPGQETSWNSNWRVSAESGTATWDGAGAPRTEPTDGQLHREHDDEQAGDRGYPGDDLHGSLAMFVRALRGGVVPMGECHDNLQSLAMVHAAIASAESGTRVSVAEVLRTAG</sequence>
<accession>A0A4V2Y7M6</accession>
<dbReference type="Gene3D" id="3.30.360.10">
    <property type="entry name" value="Dihydrodipicolinate Reductase, domain 2"/>
    <property type="match status" value="1"/>
</dbReference>
<dbReference type="AlphaFoldDB" id="A0A4V2Y7M6"/>
<dbReference type="Pfam" id="PF22725">
    <property type="entry name" value="GFO_IDH_MocA_C3"/>
    <property type="match status" value="1"/>
</dbReference>
<dbReference type="SUPFAM" id="SSF51735">
    <property type="entry name" value="NAD(P)-binding Rossmann-fold domains"/>
    <property type="match status" value="1"/>
</dbReference>
<reference evidence="4 5" key="1">
    <citation type="submission" date="2019-03" db="EMBL/GenBank/DDBJ databases">
        <title>Draft genome sequences of novel Actinobacteria.</title>
        <authorList>
            <person name="Sahin N."/>
            <person name="Ay H."/>
            <person name="Saygin H."/>
        </authorList>
    </citation>
    <scope>NUCLEOTIDE SEQUENCE [LARGE SCALE GENOMIC DNA]</scope>
    <source>
        <strain evidence="4 5">16K404</strain>
    </source>
</reference>
<dbReference type="Gene3D" id="3.40.50.720">
    <property type="entry name" value="NAD(P)-binding Rossmann-like Domain"/>
    <property type="match status" value="1"/>
</dbReference>
<dbReference type="InterPro" id="IPR051450">
    <property type="entry name" value="Gfo/Idh/MocA_Oxidoreductases"/>
</dbReference>
<dbReference type="InterPro" id="IPR036291">
    <property type="entry name" value="NAD(P)-bd_dom_sf"/>
</dbReference>
<dbReference type="OrthoDB" id="9800252at2"/>
<evidence type="ECO:0000256" key="1">
    <source>
        <dbReference type="SAM" id="MobiDB-lite"/>
    </source>
</evidence>
<dbReference type="PANTHER" id="PTHR43377:SF1">
    <property type="entry name" value="BILIVERDIN REDUCTASE A"/>
    <property type="match status" value="1"/>
</dbReference>
<feature type="compositionally biased region" description="Basic and acidic residues" evidence="1">
    <location>
        <begin position="274"/>
        <end position="289"/>
    </location>
</feature>
<dbReference type="InterPro" id="IPR000683">
    <property type="entry name" value="Gfo/Idh/MocA-like_OxRdtase_N"/>
</dbReference>
<evidence type="ECO:0000313" key="4">
    <source>
        <dbReference type="EMBL" id="TDC92645.1"/>
    </source>
</evidence>
<proteinExistence type="predicted"/>
<name>A0A4V2Y7M6_9PSEU</name>
<keyword evidence="5" id="KW-1185">Reference proteome</keyword>
<feature type="domain" description="Gfo/Idh/MocA-like oxidoreductase N-terminal" evidence="2">
    <location>
        <begin position="16"/>
        <end position="130"/>
    </location>
</feature>
<feature type="region of interest" description="Disordered" evidence="1">
    <location>
        <begin position="256"/>
        <end position="289"/>
    </location>
</feature>
<evidence type="ECO:0000259" key="2">
    <source>
        <dbReference type="Pfam" id="PF01408"/>
    </source>
</evidence>
<organism evidence="4 5">
    <name type="scientific">Saccharopolyspora aridisoli</name>
    <dbReference type="NCBI Taxonomy" id="2530385"/>
    <lineage>
        <taxon>Bacteria</taxon>
        <taxon>Bacillati</taxon>
        <taxon>Actinomycetota</taxon>
        <taxon>Actinomycetes</taxon>
        <taxon>Pseudonocardiales</taxon>
        <taxon>Pseudonocardiaceae</taxon>
        <taxon>Saccharopolyspora</taxon>
    </lineage>
</organism>
<dbReference type="GO" id="GO:0000166">
    <property type="term" value="F:nucleotide binding"/>
    <property type="evidence" value="ECO:0007669"/>
    <property type="project" value="InterPro"/>
</dbReference>
<evidence type="ECO:0000259" key="3">
    <source>
        <dbReference type="Pfam" id="PF22725"/>
    </source>
</evidence>
<dbReference type="PANTHER" id="PTHR43377">
    <property type="entry name" value="BILIVERDIN REDUCTASE A"/>
    <property type="match status" value="1"/>
</dbReference>
<dbReference type="EMBL" id="SMKV01000013">
    <property type="protein sequence ID" value="TDC92645.1"/>
    <property type="molecule type" value="Genomic_DNA"/>
</dbReference>